<keyword evidence="5" id="KW-0902">Two-component regulatory system</keyword>
<accession>A0A2N5M745</accession>
<evidence type="ECO:0000256" key="5">
    <source>
        <dbReference type="ARBA" id="ARBA00023012"/>
    </source>
</evidence>
<dbReference type="InterPro" id="IPR011712">
    <property type="entry name" value="Sig_transdc_His_kin_sub3_dim/P"/>
</dbReference>
<organism evidence="7 8">
    <name type="scientific">Peribacillus deserti</name>
    <dbReference type="NCBI Taxonomy" id="673318"/>
    <lineage>
        <taxon>Bacteria</taxon>
        <taxon>Bacillati</taxon>
        <taxon>Bacillota</taxon>
        <taxon>Bacilli</taxon>
        <taxon>Bacillales</taxon>
        <taxon>Bacillaceae</taxon>
        <taxon>Peribacillus</taxon>
    </lineage>
</organism>
<gene>
    <name evidence="7" type="ORF">CUU66_09105</name>
</gene>
<dbReference type="SUPFAM" id="SSF55874">
    <property type="entry name" value="ATPase domain of HSP90 chaperone/DNA topoisomerase II/histidine kinase"/>
    <property type="match status" value="1"/>
</dbReference>
<dbReference type="PANTHER" id="PTHR24421">
    <property type="entry name" value="NITRATE/NITRITE SENSOR PROTEIN NARX-RELATED"/>
    <property type="match status" value="1"/>
</dbReference>
<dbReference type="InterPro" id="IPR050482">
    <property type="entry name" value="Sensor_HK_TwoCompSys"/>
</dbReference>
<dbReference type="AlphaFoldDB" id="A0A2N5M745"/>
<evidence type="ECO:0000313" key="8">
    <source>
        <dbReference type="Proteomes" id="UP000234748"/>
    </source>
</evidence>
<dbReference type="Pfam" id="PF02518">
    <property type="entry name" value="HATPase_c"/>
    <property type="match status" value="1"/>
</dbReference>
<proteinExistence type="predicted"/>
<protein>
    <recommendedName>
        <fullName evidence="2">histidine kinase</fullName>
        <ecNumber evidence="2">2.7.13.3</ecNumber>
    </recommendedName>
</protein>
<dbReference type="Gene3D" id="1.20.5.1930">
    <property type="match status" value="1"/>
</dbReference>
<keyword evidence="4 7" id="KW-0418">Kinase</keyword>
<dbReference type="GO" id="GO:0016020">
    <property type="term" value="C:membrane"/>
    <property type="evidence" value="ECO:0007669"/>
    <property type="project" value="InterPro"/>
</dbReference>
<keyword evidence="3" id="KW-0808">Transferase</keyword>
<dbReference type="Gene3D" id="3.30.565.10">
    <property type="entry name" value="Histidine kinase-like ATPase, C-terminal domain"/>
    <property type="match status" value="1"/>
</dbReference>
<dbReference type="SUPFAM" id="SSF55781">
    <property type="entry name" value="GAF domain-like"/>
    <property type="match status" value="1"/>
</dbReference>
<name>A0A2N5M745_9BACI</name>
<dbReference type="Pfam" id="PF13185">
    <property type="entry name" value="GAF_2"/>
    <property type="match status" value="1"/>
</dbReference>
<evidence type="ECO:0000313" key="7">
    <source>
        <dbReference type="EMBL" id="PLT30189.1"/>
    </source>
</evidence>
<dbReference type="Pfam" id="PF07730">
    <property type="entry name" value="HisKA_3"/>
    <property type="match status" value="1"/>
</dbReference>
<dbReference type="EC" id="2.7.13.3" evidence="2"/>
<feature type="domain" description="Histidine kinase/HSP90-like ATPase" evidence="6">
    <location>
        <begin position="280"/>
        <end position="374"/>
    </location>
</feature>
<dbReference type="InterPro" id="IPR029016">
    <property type="entry name" value="GAF-like_dom_sf"/>
</dbReference>
<dbReference type="InterPro" id="IPR036890">
    <property type="entry name" value="HATPase_C_sf"/>
</dbReference>
<evidence type="ECO:0000256" key="2">
    <source>
        <dbReference type="ARBA" id="ARBA00012438"/>
    </source>
</evidence>
<evidence type="ECO:0000259" key="6">
    <source>
        <dbReference type="SMART" id="SM00387"/>
    </source>
</evidence>
<comment type="caution">
    <text evidence="7">The sequence shown here is derived from an EMBL/GenBank/DDBJ whole genome shotgun (WGS) entry which is preliminary data.</text>
</comment>
<dbReference type="GO" id="GO:0000155">
    <property type="term" value="F:phosphorelay sensor kinase activity"/>
    <property type="evidence" value="ECO:0007669"/>
    <property type="project" value="InterPro"/>
</dbReference>
<dbReference type="PANTHER" id="PTHR24421:SF40">
    <property type="entry name" value="SENSOR HISTIDINE KINASE YHCY"/>
    <property type="match status" value="1"/>
</dbReference>
<reference evidence="7 8" key="1">
    <citation type="submission" date="2017-11" db="EMBL/GenBank/DDBJ databases">
        <title>Comparitive Functional Genomics of Dry Heat Resistant strains isolated from the Viking Spacecraft.</title>
        <authorList>
            <person name="Seuylemezian A."/>
            <person name="Cooper K."/>
            <person name="Vaishampayan P."/>
        </authorList>
    </citation>
    <scope>NUCLEOTIDE SEQUENCE [LARGE SCALE GENOMIC DNA]</scope>
    <source>
        <strain evidence="7 8">V1-29</strain>
    </source>
</reference>
<evidence type="ECO:0000256" key="3">
    <source>
        <dbReference type="ARBA" id="ARBA00022679"/>
    </source>
</evidence>
<dbReference type="Gene3D" id="3.30.450.40">
    <property type="match status" value="1"/>
</dbReference>
<dbReference type="CDD" id="cd16917">
    <property type="entry name" value="HATPase_UhpB-NarQ-NarX-like"/>
    <property type="match status" value="1"/>
</dbReference>
<dbReference type="GO" id="GO:0046983">
    <property type="term" value="F:protein dimerization activity"/>
    <property type="evidence" value="ECO:0007669"/>
    <property type="project" value="InterPro"/>
</dbReference>
<comment type="catalytic activity">
    <reaction evidence="1">
        <text>ATP + protein L-histidine = ADP + protein N-phospho-L-histidine.</text>
        <dbReference type="EC" id="2.7.13.3"/>
    </reaction>
</comment>
<evidence type="ECO:0000256" key="4">
    <source>
        <dbReference type="ARBA" id="ARBA00022777"/>
    </source>
</evidence>
<dbReference type="InterPro" id="IPR003018">
    <property type="entry name" value="GAF"/>
</dbReference>
<dbReference type="Proteomes" id="UP000234748">
    <property type="component" value="Unassembled WGS sequence"/>
</dbReference>
<dbReference type="InterPro" id="IPR003594">
    <property type="entry name" value="HATPase_dom"/>
</dbReference>
<dbReference type="OrthoDB" id="9795828at2"/>
<dbReference type="SMART" id="SM00387">
    <property type="entry name" value="HATPase_c"/>
    <property type="match status" value="1"/>
</dbReference>
<evidence type="ECO:0000256" key="1">
    <source>
        <dbReference type="ARBA" id="ARBA00000085"/>
    </source>
</evidence>
<sequence length="379" mass="42474">MAEQEKFSKLKILKDIAEKLNEGTNLREVLQEVLAMLLRITEFKTGWIFLIDKSGKNELAAYQNLPSALTQDHLKPMCSNNCWCVSKFTRGTLHKASNIMECKRLEDAILSNSGDACGLTHHATVPLGAGNEQFGLLNVASPYKTHFNETELDLLESVAYQIGTAVKRIKLHELEQEAAVAAERNRLARDLHDSVNQLLFSVSLTARAGREMSKEPQVKDTFQYIQEMSQTALAEMKALIWQLRPKGLENGVVHALTSYGTLIGLKVYTEVQGLITLPSRVEEAVWRIGQEALNNCKKHSGQNQVFVRIHVSTPTILLEIWDEGRGCLLHGNEHLTSMGLVTMKERTESLNGIFRIESNTEKGTRIIVEIPIQEGKHGY</sequence>
<keyword evidence="8" id="KW-1185">Reference proteome</keyword>
<dbReference type="EMBL" id="PGUY01000027">
    <property type="protein sequence ID" value="PLT30189.1"/>
    <property type="molecule type" value="Genomic_DNA"/>
</dbReference>
<dbReference type="RefSeq" id="WP_101641373.1">
    <property type="nucleotide sequence ID" value="NZ_PGUY01000027.1"/>
</dbReference>